<dbReference type="InterPro" id="IPR008715">
    <property type="entry name" value="SAM-MeTfrase_NodS-like"/>
</dbReference>
<sequence length="200" mass="22500">MSAPPDFESLYRSDPDPWRVETCWYEQRKIDVVLACLGQRRYALAWDPACGTGHLARRLAARADRVCAGDASAMATELTRERCADLADVVVGEHTLPDPPPADLDGSPDLIVLSEVFYYLDDVKRQQTLQMVNRHAAARCELVCVHWRHAPDDAWLSGAGAQTEVVTRLTQRGWSHSVHHRDAEFSLDLLQRSERPGRAR</sequence>
<keyword evidence="2" id="KW-1185">Reference proteome</keyword>
<evidence type="ECO:0000313" key="2">
    <source>
        <dbReference type="Proteomes" id="UP001501490"/>
    </source>
</evidence>
<gene>
    <name evidence="1" type="ORF">GCM10022236_49550</name>
</gene>
<dbReference type="EMBL" id="BAABAB010000051">
    <property type="protein sequence ID" value="GAA3641003.1"/>
    <property type="molecule type" value="Genomic_DNA"/>
</dbReference>
<dbReference type="Proteomes" id="UP001501490">
    <property type="component" value="Unassembled WGS sequence"/>
</dbReference>
<accession>A0ABP7AVA7</accession>
<comment type="caution">
    <text evidence="1">The sequence shown here is derived from an EMBL/GenBank/DDBJ whole genome shotgun (WGS) entry which is preliminary data.</text>
</comment>
<dbReference type="RefSeq" id="WP_344809715.1">
    <property type="nucleotide sequence ID" value="NZ_BAABAB010000051.1"/>
</dbReference>
<protein>
    <recommendedName>
        <fullName evidence="3">Nodulation protein S (NodS)</fullName>
    </recommendedName>
</protein>
<dbReference type="InterPro" id="IPR029063">
    <property type="entry name" value="SAM-dependent_MTases_sf"/>
</dbReference>
<evidence type="ECO:0000313" key="1">
    <source>
        <dbReference type="EMBL" id="GAA3641003.1"/>
    </source>
</evidence>
<dbReference type="SUPFAM" id="SSF53335">
    <property type="entry name" value="S-adenosyl-L-methionine-dependent methyltransferases"/>
    <property type="match status" value="1"/>
</dbReference>
<name>A0ABP7AVA7_9ACTN</name>
<dbReference type="Gene3D" id="3.40.50.150">
    <property type="entry name" value="Vaccinia Virus protein VP39"/>
    <property type="match status" value="1"/>
</dbReference>
<evidence type="ECO:0008006" key="3">
    <source>
        <dbReference type="Google" id="ProtNLM"/>
    </source>
</evidence>
<dbReference type="Pfam" id="PF05401">
    <property type="entry name" value="NodS"/>
    <property type="match status" value="1"/>
</dbReference>
<proteinExistence type="predicted"/>
<reference evidence="2" key="1">
    <citation type="journal article" date="2019" name="Int. J. Syst. Evol. Microbiol.">
        <title>The Global Catalogue of Microorganisms (GCM) 10K type strain sequencing project: providing services to taxonomists for standard genome sequencing and annotation.</title>
        <authorList>
            <consortium name="The Broad Institute Genomics Platform"/>
            <consortium name="The Broad Institute Genome Sequencing Center for Infectious Disease"/>
            <person name="Wu L."/>
            <person name="Ma J."/>
        </authorList>
    </citation>
    <scope>NUCLEOTIDE SEQUENCE [LARGE SCALE GENOMIC DNA]</scope>
    <source>
        <strain evidence="2">JCM 16929</strain>
    </source>
</reference>
<organism evidence="1 2">
    <name type="scientific">Microlunatus ginsengisoli</name>
    <dbReference type="NCBI Taxonomy" id="363863"/>
    <lineage>
        <taxon>Bacteria</taxon>
        <taxon>Bacillati</taxon>
        <taxon>Actinomycetota</taxon>
        <taxon>Actinomycetes</taxon>
        <taxon>Propionibacteriales</taxon>
        <taxon>Propionibacteriaceae</taxon>
        <taxon>Microlunatus</taxon>
    </lineage>
</organism>